<gene>
    <name evidence="2" type="ORF">OG469_25155</name>
</gene>
<proteinExistence type="predicted"/>
<feature type="region of interest" description="Disordered" evidence="1">
    <location>
        <begin position="103"/>
        <end position="126"/>
    </location>
</feature>
<organism evidence="2 3">
    <name type="scientific">Kitasatospora herbaricolor</name>
    <dbReference type="NCBI Taxonomy" id="68217"/>
    <lineage>
        <taxon>Bacteria</taxon>
        <taxon>Bacillati</taxon>
        <taxon>Actinomycetota</taxon>
        <taxon>Actinomycetes</taxon>
        <taxon>Kitasatosporales</taxon>
        <taxon>Streptomycetaceae</taxon>
        <taxon>Kitasatospora</taxon>
    </lineage>
</organism>
<sequence>MNHDMVLRTRVLLLDEGRLSPMVELRAFRLMASVSPAAYLPKLSRALVASSSGLKRWAHPELWQAFLEEAVAAAERMDVSDPLRAEVLFEARDACQAHLRAVGRSSEALPGSATATGAGRAESGGQ</sequence>
<evidence type="ECO:0000313" key="3">
    <source>
        <dbReference type="Proteomes" id="UP001432014"/>
    </source>
</evidence>
<dbReference type="RefSeq" id="WP_329495261.1">
    <property type="nucleotide sequence ID" value="NZ_CP108460.1"/>
</dbReference>
<name>A0ABZ1WCH6_9ACTN</name>
<accession>A0ABZ1WCH6</accession>
<dbReference type="Proteomes" id="UP001432014">
    <property type="component" value="Chromosome"/>
</dbReference>
<evidence type="ECO:0000256" key="1">
    <source>
        <dbReference type="SAM" id="MobiDB-lite"/>
    </source>
</evidence>
<dbReference type="EMBL" id="CP108482">
    <property type="protein sequence ID" value="WUS58513.1"/>
    <property type="molecule type" value="Genomic_DNA"/>
</dbReference>
<protein>
    <submittedName>
        <fullName evidence="2">Uncharacterized protein</fullName>
    </submittedName>
</protein>
<evidence type="ECO:0000313" key="2">
    <source>
        <dbReference type="EMBL" id="WUS58513.1"/>
    </source>
</evidence>
<keyword evidence="3" id="KW-1185">Reference proteome</keyword>
<reference evidence="2 3" key="1">
    <citation type="submission" date="2022-10" db="EMBL/GenBank/DDBJ databases">
        <title>The complete genomes of actinobacterial strains from the NBC collection.</title>
        <authorList>
            <person name="Joergensen T.S."/>
            <person name="Alvarez Arevalo M."/>
            <person name="Sterndorff E.B."/>
            <person name="Faurdal D."/>
            <person name="Vuksanovic O."/>
            <person name="Mourched A.-S."/>
            <person name="Charusanti P."/>
            <person name="Shaw S."/>
            <person name="Blin K."/>
            <person name="Weber T."/>
        </authorList>
    </citation>
    <scope>NUCLEOTIDE SEQUENCE [LARGE SCALE GENOMIC DNA]</scope>
    <source>
        <strain evidence="2 3">NBC_01247</strain>
    </source>
</reference>